<proteinExistence type="predicted"/>
<evidence type="ECO:0000259" key="4">
    <source>
        <dbReference type="PROSITE" id="PS50002"/>
    </source>
</evidence>
<evidence type="ECO:0000313" key="9">
    <source>
        <dbReference type="Proteomes" id="UP000663829"/>
    </source>
</evidence>
<dbReference type="SMART" id="SM00326">
    <property type="entry name" value="SH3"/>
    <property type="match status" value="1"/>
</dbReference>
<dbReference type="SUPFAM" id="SSF50044">
    <property type="entry name" value="SH3-domain"/>
    <property type="match status" value="1"/>
</dbReference>
<dbReference type="PROSITE" id="PS50002">
    <property type="entry name" value="SH3"/>
    <property type="match status" value="1"/>
</dbReference>
<dbReference type="Proteomes" id="UP000681722">
    <property type="component" value="Unassembled WGS sequence"/>
</dbReference>
<evidence type="ECO:0000256" key="3">
    <source>
        <dbReference type="SAM" id="Coils"/>
    </source>
</evidence>
<dbReference type="PANTHER" id="PTHR46514:SF3">
    <property type="entry name" value="AMPHIPHYSIN"/>
    <property type="match status" value="1"/>
</dbReference>
<keyword evidence="9" id="KW-1185">Reference proteome</keyword>
<dbReference type="GO" id="GO:0005543">
    <property type="term" value="F:phospholipid binding"/>
    <property type="evidence" value="ECO:0007669"/>
    <property type="project" value="TreeGrafter"/>
</dbReference>
<gene>
    <name evidence="5" type="ORF">GPM918_LOCUS15222</name>
    <name evidence="6" type="ORF">OVA965_LOCUS16960</name>
    <name evidence="7" type="ORF">SRO942_LOCUS15222</name>
    <name evidence="8" type="ORF">TMI583_LOCUS16970</name>
</gene>
<dbReference type="GO" id="GO:0005886">
    <property type="term" value="C:plasma membrane"/>
    <property type="evidence" value="ECO:0007669"/>
    <property type="project" value="TreeGrafter"/>
</dbReference>
<keyword evidence="1 2" id="KW-0728">SH3 domain</keyword>
<evidence type="ECO:0000256" key="2">
    <source>
        <dbReference type="PROSITE-ProRule" id="PRU00192"/>
    </source>
</evidence>
<dbReference type="InterPro" id="IPR001452">
    <property type="entry name" value="SH3_domain"/>
</dbReference>
<dbReference type="InterPro" id="IPR003005">
    <property type="entry name" value="Amphiphysin"/>
</dbReference>
<evidence type="ECO:0000313" key="8">
    <source>
        <dbReference type="EMBL" id="CAF3818183.1"/>
    </source>
</evidence>
<dbReference type="Proteomes" id="UP000682733">
    <property type="component" value="Unassembled WGS sequence"/>
</dbReference>
<dbReference type="InterPro" id="IPR027267">
    <property type="entry name" value="AH/BAR_dom_sf"/>
</dbReference>
<dbReference type="Pfam" id="PF00018">
    <property type="entry name" value="SH3_1"/>
    <property type="match status" value="1"/>
</dbReference>
<dbReference type="EMBL" id="CAJNOQ010003796">
    <property type="protein sequence ID" value="CAF1029830.1"/>
    <property type="molecule type" value="Genomic_DNA"/>
</dbReference>
<dbReference type="OrthoDB" id="446293at2759"/>
<evidence type="ECO:0000313" key="5">
    <source>
        <dbReference type="EMBL" id="CAF1029830.1"/>
    </source>
</evidence>
<feature type="coiled-coil region" evidence="3">
    <location>
        <begin position="13"/>
        <end position="43"/>
    </location>
</feature>
<dbReference type="EMBL" id="CAJNOK010008008">
    <property type="protein sequence ID" value="CAF1051437.1"/>
    <property type="molecule type" value="Genomic_DNA"/>
</dbReference>
<protein>
    <recommendedName>
        <fullName evidence="4">SH3 domain-containing protein</fullName>
    </recommendedName>
</protein>
<comment type="caution">
    <text evidence="5">The sequence shown here is derived from an EMBL/GenBank/DDBJ whole genome shotgun (WGS) entry which is preliminary data.</text>
</comment>
<evidence type="ECO:0000313" key="6">
    <source>
        <dbReference type="EMBL" id="CAF1051437.1"/>
    </source>
</evidence>
<dbReference type="EMBL" id="CAJOBA010008020">
    <property type="protein sequence ID" value="CAF3818183.1"/>
    <property type="molecule type" value="Genomic_DNA"/>
</dbReference>
<dbReference type="Proteomes" id="UP000677228">
    <property type="component" value="Unassembled WGS sequence"/>
</dbReference>
<evidence type="ECO:0000256" key="1">
    <source>
        <dbReference type="ARBA" id="ARBA00022443"/>
    </source>
</evidence>
<reference evidence="5" key="1">
    <citation type="submission" date="2021-02" db="EMBL/GenBank/DDBJ databases">
        <authorList>
            <person name="Nowell W R."/>
        </authorList>
    </citation>
    <scope>NUCLEOTIDE SEQUENCE</scope>
</reference>
<dbReference type="InterPro" id="IPR036028">
    <property type="entry name" value="SH3-like_dom_sf"/>
</dbReference>
<feature type="domain" description="SH3" evidence="4">
    <location>
        <begin position="272"/>
        <end position="339"/>
    </location>
</feature>
<dbReference type="EMBL" id="CAJOBC010003796">
    <property type="protein sequence ID" value="CAF3800774.1"/>
    <property type="molecule type" value="Genomic_DNA"/>
</dbReference>
<accession>A0A814IZC0</accession>
<keyword evidence="3" id="KW-0175">Coiled coil</keyword>
<evidence type="ECO:0000313" key="7">
    <source>
        <dbReference type="EMBL" id="CAF3800774.1"/>
    </source>
</evidence>
<dbReference type="Gene3D" id="2.30.30.40">
    <property type="entry name" value="SH3 Domains"/>
    <property type="match status" value="1"/>
</dbReference>
<dbReference type="Proteomes" id="UP000663829">
    <property type="component" value="Unassembled WGS sequence"/>
</dbReference>
<dbReference type="Gene3D" id="1.20.1270.60">
    <property type="entry name" value="Arfaptin homology (AH) domain/BAR domain"/>
    <property type="match status" value="1"/>
</dbReference>
<name>A0A814IZC0_9BILA</name>
<organism evidence="5 9">
    <name type="scientific">Didymodactylos carnosus</name>
    <dbReference type="NCBI Taxonomy" id="1234261"/>
    <lineage>
        <taxon>Eukaryota</taxon>
        <taxon>Metazoa</taxon>
        <taxon>Spiralia</taxon>
        <taxon>Gnathifera</taxon>
        <taxon>Rotifera</taxon>
        <taxon>Eurotatoria</taxon>
        <taxon>Bdelloidea</taxon>
        <taxon>Philodinida</taxon>
        <taxon>Philodinidae</taxon>
        <taxon>Didymodactylos</taxon>
    </lineage>
</organism>
<dbReference type="SUPFAM" id="SSF103657">
    <property type="entry name" value="BAR/IMD domain-like"/>
    <property type="match status" value="1"/>
</dbReference>
<sequence length="344" mass="40732">MARFFKGQDRTTDQELEIKIENFEEQQQKAKEYKHQLESYIKAITKFHGASEQFFGFIKTLCDSNWTGRNSLLQVCQDNDIEWKSFIRQIHTDADDHMDMKPFTLHKAKIDEQRKIQNAYDKARRAHTASTKQENQTKMDQRRVEMENSKEDYTKINQELHLELPEFYSNRQKFYVQSFKRLYTCHSKLYKNLAKQTEEFIRKIDGDDKKEDKTEYITSTHYKQDPSYANKPARMPKSVTTASNALLYAIPKDVRTVEQPALNKRKIHKQPKVLYRVKVMYDCAAENDDELDLRKDEFIDVIESPEGSDLTREQGWEIGKKMDGKIGIFPMNFTARLYVNSENE</sequence>
<dbReference type="PANTHER" id="PTHR46514">
    <property type="entry name" value="AMPHIPHYSIN"/>
    <property type="match status" value="1"/>
</dbReference>
<dbReference type="AlphaFoldDB" id="A0A814IZC0"/>